<evidence type="ECO:0000313" key="2">
    <source>
        <dbReference type="EMBL" id="SVA29146.1"/>
    </source>
</evidence>
<evidence type="ECO:0000256" key="1">
    <source>
        <dbReference type="SAM" id="Coils"/>
    </source>
</evidence>
<proteinExistence type="predicted"/>
<dbReference type="EMBL" id="UINC01006705">
    <property type="protein sequence ID" value="SVA29146.1"/>
    <property type="molecule type" value="Genomic_DNA"/>
</dbReference>
<keyword evidence="1" id="KW-0175">Coiled coil</keyword>
<name>A0A381ULU1_9ZZZZ</name>
<accession>A0A381ULU1</accession>
<dbReference type="AlphaFoldDB" id="A0A381ULU1"/>
<sequence length="105" mass="12353">MVSRGYDKVIDQKKSEIKRIKQEIKDLRAKGKNLSKEDIMSLAKLEQDRFLWARNMELLGEMTPEDMAITGMKFKHNKLMVSGIANVYKDRKDFEIIDNYVNTLR</sequence>
<gene>
    <name evidence="2" type="ORF">METZ01_LOCUS82000</name>
</gene>
<feature type="coiled-coil region" evidence="1">
    <location>
        <begin position="10"/>
        <end position="37"/>
    </location>
</feature>
<reference evidence="2" key="1">
    <citation type="submission" date="2018-05" db="EMBL/GenBank/DDBJ databases">
        <authorList>
            <person name="Lanie J.A."/>
            <person name="Ng W.-L."/>
            <person name="Kazmierczak K.M."/>
            <person name="Andrzejewski T.M."/>
            <person name="Davidsen T.M."/>
            <person name="Wayne K.J."/>
            <person name="Tettelin H."/>
            <person name="Glass J.I."/>
            <person name="Rusch D."/>
            <person name="Podicherti R."/>
            <person name="Tsui H.-C.T."/>
            <person name="Winkler M.E."/>
        </authorList>
    </citation>
    <scope>NUCLEOTIDE SEQUENCE</scope>
</reference>
<feature type="non-terminal residue" evidence="2">
    <location>
        <position position="105"/>
    </location>
</feature>
<protein>
    <submittedName>
        <fullName evidence="2">Uncharacterized protein</fullName>
    </submittedName>
</protein>
<organism evidence="2">
    <name type="scientific">marine metagenome</name>
    <dbReference type="NCBI Taxonomy" id="408172"/>
    <lineage>
        <taxon>unclassified sequences</taxon>
        <taxon>metagenomes</taxon>
        <taxon>ecological metagenomes</taxon>
    </lineage>
</organism>